<proteinExistence type="inferred from homology"/>
<dbReference type="SUPFAM" id="SSF47565">
    <property type="entry name" value="Insect pheromone/odorant-binding proteins"/>
    <property type="match status" value="1"/>
</dbReference>
<organism evidence="6 7">
    <name type="scientific">Lutzomyia longipalpis</name>
    <name type="common">Sand fly</name>
    <dbReference type="NCBI Taxonomy" id="7200"/>
    <lineage>
        <taxon>Eukaryota</taxon>
        <taxon>Metazoa</taxon>
        <taxon>Ecdysozoa</taxon>
        <taxon>Arthropoda</taxon>
        <taxon>Hexapoda</taxon>
        <taxon>Insecta</taxon>
        <taxon>Pterygota</taxon>
        <taxon>Neoptera</taxon>
        <taxon>Endopterygota</taxon>
        <taxon>Diptera</taxon>
        <taxon>Nematocera</taxon>
        <taxon>Psychodoidea</taxon>
        <taxon>Psychodidae</taxon>
        <taxon>Lutzomyia</taxon>
        <taxon>Lutzomyia</taxon>
    </lineage>
</organism>
<dbReference type="VEuPathDB" id="VectorBase:LLONM1_005968"/>
<dbReference type="SMART" id="SM00708">
    <property type="entry name" value="PhBP"/>
    <property type="match status" value="1"/>
</dbReference>
<dbReference type="RefSeq" id="XP_055692331.1">
    <property type="nucleotide sequence ID" value="XM_055836356.1"/>
</dbReference>
<keyword evidence="5" id="KW-0732">Signal</keyword>
<dbReference type="Gene3D" id="1.10.238.20">
    <property type="entry name" value="Pheromone/general odorant binding protein domain"/>
    <property type="match status" value="1"/>
</dbReference>
<feature type="chain" id="PRO_5008406247" description="Proteinral odorant-binding protein 56d" evidence="5">
    <location>
        <begin position="20"/>
        <end position="135"/>
    </location>
</feature>
<evidence type="ECO:0000256" key="4">
    <source>
        <dbReference type="ARBA" id="ARBA00022656"/>
    </source>
</evidence>
<comment type="subcellular location">
    <subcellularLocation>
        <location evidence="1">Secreted</location>
    </subcellularLocation>
</comment>
<dbReference type="GO" id="GO:0090729">
    <property type="term" value="F:toxin activity"/>
    <property type="evidence" value="ECO:0007669"/>
    <property type="project" value="UniProtKB-KW"/>
</dbReference>
<dbReference type="EnsemblMetazoa" id="LLOJ010013-RA">
    <property type="protein sequence ID" value="LLOJ010013-PA"/>
    <property type="gene ID" value="LLOJ010013"/>
</dbReference>
<dbReference type="GeneID" id="129795271"/>
<dbReference type="EMBL" id="AJWK01035251">
    <property type="status" value="NOT_ANNOTATED_CDS"/>
    <property type="molecule type" value="Genomic_DNA"/>
</dbReference>
<dbReference type="Proteomes" id="UP000092461">
    <property type="component" value="Unassembled WGS sequence"/>
</dbReference>
<feature type="signal peptide" evidence="5">
    <location>
        <begin position="1"/>
        <end position="19"/>
    </location>
</feature>
<evidence type="ECO:0000313" key="6">
    <source>
        <dbReference type="EnsemblMetazoa" id="LLOJ010013-PA"/>
    </source>
</evidence>
<sequence>MKLIICSFFVFFCLSGTQAQKGYVTRAIMELALPCAHEVGLSRESLDFIESGNLPGLKGGFGCFADCIAKKLGIVGDDNSFSLEKYNERIGKIVQPDIFGQITEACVGLAGTENCKVAGSVLHCSITKIVDVFYE</sequence>
<dbReference type="GO" id="GO:0005576">
    <property type="term" value="C:extracellular region"/>
    <property type="evidence" value="ECO:0007669"/>
    <property type="project" value="UniProtKB-SubCell"/>
</dbReference>
<evidence type="ECO:0008006" key="8">
    <source>
        <dbReference type="Google" id="ProtNLM"/>
    </source>
</evidence>
<accession>A0A1B0CY15</accession>
<evidence type="ECO:0000256" key="5">
    <source>
        <dbReference type="SAM" id="SignalP"/>
    </source>
</evidence>
<name>A0A1B0CY15_LUTLO</name>
<evidence type="ECO:0000256" key="3">
    <source>
        <dbReference type="ARBA" id="ARBA00022525"/>
    </source>
</evidence>
<comment type="similarity">
    <text evidence="2">Belongs to the PBP/GOBP family.</text>
</comment>
<evidence type="ECO:0000256" key="2">
    <source>
        <dbReference type="ARBA" id="ARBA00008098"/>
    </source>
</evidence>
<dbReference type="KEGG" id="lll:129795271"/>
<evidence type="ECO:0000256" key="1">
    <source>
        <dbReference type="ARBA" id="ARBA00004613"/>
    </source>
</evidence>
<dbReference type="AlphaFoldDB" id="A0A1B0CY15"/>
<reference evidence="6" key="1">
    <citation type="submission" date="2020-05" db="UniProtKB">
        <authorList>
            <consortium name="EnsemblMetazoa"/>
        </authorList>
    </citation>
    <scope>IDENTIFICATION</scope>
    <source>
        <strain evidence="6">Jacobina</strain>
    </source>
</reference>
<keyword evidence="3" id="KW-0964">Secreted</keyword>
<keyword evidence="7" id="KW-1185">Reference proteome</keyword>
<dbReference type="GO" id="GO:0005549">
    <property type="term" value="F:odorant binding"/>
    <property type="evidence" value="ECO:0007669"/>
    <property type="project" value="InterPro"/>
</dbReference>
<evidence type="ECO:0000313" key="7">
    <source>
        <dbReference type="Proteomes" id="UP000092461"/>
    </source>
</evidence>
<dbReference type="InterPro" id="IPR006170">
    <property type="entry name" value="PBP/GOBP"/>
</dbReference>
<dbReference type="VEuPathDB" id="VectorBase:LLOJ010013"/>
<dbReference type="CDD" id="cd23992">
    <property type="entry name" value="PBP_GOBP"/>
    <property type="match status" value="1"/>
</dbReference>
<dbReference type="InterPro" id="IPR036728">
    <property type="entry name" value="PBP_GOBP_sf"/>
</dbReference>
<dbReference type="Pfam" id="PF01395">
    <property type="entry name" value="PBP_GOBP"/>
    <property type="match status" value="1"/>
</dbReference>
<protein>
    <recommendedName>
        <fullName evidence="8">Proteinral odorant-binding protein 56d</fullName>
    </recommendedName>
</protein>
<keyword evidence="4" id="KW-0800">Toxin</keyword>